<evidence type="ECO:0000256" key="1">
    <source>
        <dbReference type="SAM" id="MobiDB-lite"/>
    </source>
</evidence>
<feature type="region of interest" description="Disordered" evidence="1">
    <location>
        <begin position="549"/>
        <end position="583"/>
    </location>
</feature>
<comment type="caution">
    <text evidence="2">The sequence shown here is derived from an EMBL/GenBank/DDBJ whole genome shotgun (WGS) entry which is preliminary data.</text>
</comment>
<gene>
    <name evidence="2" type="ORF">QCA50_014679</name>
</gene>
<dbReference type="SUPFAM" id="SSF48452">
    <property type="entry name" value="TPR-like"/>
    <property type="match status" value="2"/>
</dbReference>
<evidence type="ECO:0000313" key="2">
    <source>
        <dbReference type="EMBL" id="KAK7682093.1"/>
    </source>
</evidence>
<proteinExistence type="predicted"/>
<reference evidence="2 3" key="1">
    <citation type="submission" date="2022-09" db="EMBL/GenBank/DDBJ databases">
        <authorList>
            <person name="Palmer J.M."/>
        </authorList>
    </citation>
    <scope>NUCLEOTIDE SEQUENCE [LARGE SCALE GENOMIC DNA]</scope>
    <source>
        <strain evidence="2 3">DSM 7382</strain>
    </source>
</reference>
<dbReference type="AlphaFoldDB" id="A0AAW0FLS8"/>
<accession>A0AAW0FLS8</accession>
<protein>
    <recommendedName>
        <fullName evidence="4">Anaphase-promoting complex subunit 5</fullName>
    </recommendedName>
</protein>
<organism evidence="2 3">
    <name type="scientific">Cerrena zonata</name>
    <dbReference type="NCBI Taxonomy" id="2478898"/>
    <lineage>
        <taxon>Eukaryota</taxon>
        <taxon>Fungi</taxon>
        <taxon>Dikarya</taxon>
        <taxon>Basidiomycota</taxon>
        <taxon>Agaricomycotina</taxon>
        <taxon>Agaricomycetes</taxon>
        <taxon>Polyporales</taxon>
        <taxon>Cerrenaceae</taxon>
        <taxon>Cerrena</taxon>
    </lineage>
</organism>
<name>A0AAW0FLS8_9APHY</name>
<sequence>MFLAIHTHPDDHLSELLLAVDHNPLFVTLLAQLGVRTGASPTELLELWKDQGSKLFEGRGGVGSRVTNSIDSAIDGAISLSHNAHNLFGMLAMLPSGVDPTCLPWFPGFQDALQTLRSQSLIIPESSGRLRLLSPIRSYAIQHHILSSSERGQIYFAYFKHLRLTAARSRRSFREAIKFYATEQSNFYALLEDALGHGYVEVLKPVLDNPDLMVCTTANVPLTEKAVEVVRKHRRHDLIAPCLRWMGYTLCSVGYLRRGIATLEEAASAFKKQNNIAAAARCKHICGSMLIRRGKESEGTAELEEACNEYKRANDFSGLAGCLMEINWDDNRNEARQLLDSPHGDEGWKQAWSSYHQASIHMMLDEIEDGFAVWMRTLERFRSVGDLIGVTNCLTEIDISLEDRLDINTQLGRRLDAALDMTTLSKSHLRAGRFKDALTLQHKAIDEFNHFEFICNRAAAWTTVGDIYMEWQRVSDAHDAFEIAAGEHRRCGEYEEAEDAHRKMQLCLALQRLSEIPEDMLDAKAQAQADVQNALDAVNGFIDFDDFDEDNTTSRVSEGNDGEELKESEEGTISDDILDQRIE</sequence>
<evidence type="ECO:0008006" key="4">
    <source>
        <dbReference type="Google" id="ProtNLM"/>
    </source>
</evidence>
<dbReference type="Gene3D" id="1.25.40.10">
    <property type="entry name" value="Tetratricopeptide repeat domain"/>
    <property type="match status" value="1"/>
</dbReference>
<evidence type="ECO:0000313" key="3">
    <source>
        <dbReference type="Proteomes" id="UP001385951"/>
    </source>
</evidence>
<dbReference type="EMBL" id="JASBNA010000037">
    <property type="protein sequence ID" value="KAK7682093.1"/>
    <property type="molecule type" value="Genomic_DNA"/>
</dbReference>
<dbReference type="InterPro" id="IPR011990">
    <property type="entry name" value="TPR-like_helical_dom_sf"/>
</dbReference>
<keyword evidence="3" id="KW-1185">Reference proteome</keyword>
<dbReference type="Proteomes" id="UP001385951">
    <property type="component" value="Unassembled WGS sequence"/>
</dbReference>